<feature type="transmembrane region" description="Helical" evidence="6">
    <location>
        <begin position="207"/>
        <end position="227"/>
    </location>
</feature>
<sequence>MGFSITNLTSGLSRGEKGPTTTDNERIGPNDEETNSRDYEKRAADEARGPNSSEEELNKIDTTEERGTQAMQAMVHVWTKKQLILCYIFVWLINFVFAFGGGIFGTLTPYITSSFGQHSLTALTDVIAGLIAGIFKLPFAKIMTIWGRPFAMVLAVTLATLGVIMMAGTNNVKTYCAAKVFWYVGYNCVDFTVVVFTADTSKLKNRALIIGYLSSPYLITTYTQGYAVTDILDGIGTRWGFGIFAIFIPLTCIPFITMLYYNEIKARKQGLIQPVPSRGNVSQTIVYYLKEFDVVGLLILATGLAIFLLAFNIYSLQAKQWESPMIICFIVFGVLLIATFVVWEKWFAPVNFIPWPLLKNRTVIFTYSMAFFTYLAFYVWDSYFYSLLIVLFNQSIVHATYINSIWSMGSCFTCLVYGVFVRYVYGRLKVISAVWAAPLTLLGCGLMIHFREPNQGVGYVVMCYILFSFGAAVNVTNQQATLMAVSKQGDFPALLAGESMVIAIGGAIGSTIAGAMWTGIFPKKLLANLPASALDNFANIYGDIDVQSGYPWGSPEREAINLSYSQTQKLMLSGAMAAYACAWFSIFFWQDIDIRKMKQRTLGLL</sequence>
<feature type="transmembrane region" description="Helical" evidence="6">
    <location>
        <begin position="239"/>
        <end position="261"/>
    </location>
</feature>
<feature type="transmembrane region" description="Helical" evidence="6">
    <location>
        <begin position="405"/>
        <end position="425"/>
    </location>
</feature>
<evidence type="ECO:0000256" key="6">
    <source>
        <dbReference type="SAM" id="Phobius"/>
    </source>
</evidence>
<evidence type="ECO:0000256" key="5">
    <source>
        <dbReference type="SAM" id="MobiDB-lite"/>
    </source>
</evidence>
<feature type="transmembrane region" description="Helical" evidence="6">
    <location>
        <begin position="432"/>
        <end position="450"/>
    </location>
</feature>
<dbReference type="Proteomes" id="UP000799778">
    <property type="component" value="Unassembled WGS sequence"/>
</dbReference>
<reference evidence="7" key="1">
    <citation type="journal article" date="2020" name="Stud. Mycol.">
        <title>101 Dothideomycetes genomes: a test case for predicting lifestyles and emergence of pathogens.</title>
        <authorList>
            <person name="Haridas S."/>
            <person name="Albert R."/>
            <person name="Binder M."/>
            <person name="Bloem J."/>
            <person name="Labutti K."/>
            <person name="Salamov A."/>
            <person name="Andreopoulos B."/>
            <person name="Baker S."/>
            <person name="Barry K."/>
            <person name="Bills G."/>
            <person name="Bluhm B."/>
            <person name="Cannon C."/>
            <person name="Castanera R."/>
            <person name="Culley D."/>
            <person name="Daum C."/>
            <person name="Ezra D."/>
            <person name="Gonzalez J."/>
            <person name="Henrissat B."/>
            <person name="Kuo A."/>
            <person name="Liang C."/>
            <person name="Lipzen A."/>
            <person name="Lutzoni F."/>
            <person name="Magnuson J."/>
            <person name="Mondo S."/>
            <person name="Nolan M."/>
            <person name="Ohm R."/>
            <person name="Pangilinan J."/>
            <person name="Park H.-J."/>
            <person name="Ramirez L."/>
            <person name="Alfaro M."/>
            <person name="Sun H."/>
            <person name="Tritt A."/>
            <person name="Yoshinaga Y."/>
            <person name="Zwiers L.-H."/>
            <person name="Turgeon B."/>
            <person name="Goodwin S."/>
            <person name="Spatafora J."/>
            <person name="Crous P."/>
            <person name="Grigoriev I."/>
        </authorList>
    </citation>
    <scope>NUCLEOTIDE SEQUENCE</scope>
    <source>
        <strain evidence="7">CBS 175.79</strain>
    </source>
</reference>
<dbReference type="PANTHER" id="PTHR23501">
    <property type="entry name" value="MAJOR FACILITATOR SUPERFAMILY"/>
    <property type="match status" value="1"/>
</dbReference>
<dbReference type="SUPFAM" id="SSF103473">
    <property type="entry name" value="MFS general substrate transporter"/>
    <property type="match status" value="2"/>
</dbReference>
<evidence type="ECO:0000256" key="2">
    <source>
        <dbReference type="ARBA" id="ARBA00022692"/>
    </source>
</evidence>
<keyword evidence="2 6" id="KW-0812">Transmembrane</keyword>
<accession>A0A6A5XER8</accession>
<evidence type="ECO:0000256" key="4">
    <source>
        <dbReference type="ARBA" id="ARBA00023136"/>
    </source>
</evidence>
<evidence type="ECO:0000256" key="3">
    <source>
        <dbReference type="ARBA" id="ARBA00022989"/>
    </source>
</evidence>
<dbReference type="Gene3D" id="1.20.1250.20">
    <property type="entry name" value="MFS general substrate transporter like domains"/>
    <property type="match status" value="2"/>
</dbReference>
<feature type="transmembrane region" description="Helical" evidence="6">
    <location>
        <begin position="323"/>
        <end position="343"/>
    </location>
</feature>
<evidence type="ECO:0000313" key="8">
    <source>
        <dbReference type="Proteomes" id="UP000799778"/>
    </source>
</evidence>
<dbReference type="RefSeq" id="XP_033379742.1">
    <property type="nucleotide sequence ID" value="XM_033522705.1"/>
</dbReference>
<evidence type="ECO:0000256" key="1">
    <source>
        <dbReference type="ARBA" id="ARBA00004141"/>
    </source>
</evidence>
<protein>
    <submittedName>
        <fullName evidence="7">MFS transporter</fullName>
    </submittedName>
</protein>
<keyword evidence="4 6" id="KW-0472">Membrane</keyword>
<organism evidence="7 8">
    <name type="scientific">Aaosphaeria arxii CBS 175.79</name>
    <dbReference type="NCBI Taxonomy" id="1450172"/>
    <lineage>
        <taxon>Eukaryota</taxon>
        <taxon>Fungi</taxon>
        <taxon>Dikarya</taxon>
        <taxon>Ascomycota</taxon>
        <taxon>Pezizomycotina</taxon>
        <taxon>Dothideomycetes</taxon>
        <taxon>Pleosporomycetidae</taxon>
        <taxon>Pleosporales</taxon>
        <taxon>Pleosporales incertae sedis</taxon>
        <taxon>Aaosphaeria</taxon>
    </lineage>
</organism>
<dbReference type="InterPro" id="IPR036259">
    <property type="entry name" value="MFS_trans_sf"/>
</dbReference>
<dbReference type="AlphaFoldDB" id="A0A6A5XER8"/>
<keyword evidence="8" id="KW-1185">Reference proteome</keyword>
<feature type="transmembrane region" description="Helical" evidence="6">
    <location>
        <begin position="180"/>
        <end position="198"/>
    </location>
</feature>
<dbReference type="InterPro" id="IPR011701">
    <property type="entry name" value="MFS"/>
</dbReference>
<dbReference type="GO" id="GO:0005886">
    <property type="term" value="C:plasma membrane"/>
    <property type="evidence" value="ECO:0007669"/>
    <property type="project" value="TreeGrafter"/>
</dbReference>
<keyword evidence="3 6" id="KW-1133">Transmembrane helix</keyword>
<feature type="transmembrane region" description="Helical" evidence="6">
    <location>
        <begin position="84"/>
        <end position="107"/>
    </location>
</feature>
<comment type="subcellular location">
    <subcellularLocation>
        <location evidence="1">Membrane</location>
        <topology evidence="1">Multi-pass membrane protein</topology>
    </subcellularLocation>
</comment>
<feature type="transmembrane region" description="Helical" evidence="6">
    <location>
        <begin position="570"/>
        <end position="589"/>
    </location>
</feature>
<feature type="transmembrane region" description="Helical" evidence="6">
    <location>
        <begin position="149"/>
        <end position="168"/>
    </location>
</feature>
<feature type="compositionally biased region" description="Polar residues" evidence="5">
    <location>
        <begin position="1"/>
        <end position="12"/>
    </location>
</feature>
<feature type="transmembrane region" description="Helical" evidence="6">
    <location>
        <begin position="119"/>
        <end position="137"/>
    </location>
</feature>
<dbReference type="GO" id="GO:0022857">
    <property type="term" value="F:transmembrane transporter activity"/>
    <property type="evidence" value="ECO:0007669"/>
    <property type="project" value="InterPro"/>
</dbReference>
<dbReference type="PANTHER" id="PTHR23501:SF3">
    <property type="entry name" value="MAJOR FACILITATOR SUPERFAMILY (MFS) PROFILE DOMAIN-CONTAINING PROTEIN"/>
    <property type="match status" value="1"/>
</dbReference>
<dbReference type="Pfam" id="PF07690">
    <property type="entry name" value="MFS_1"/>
    <property type="match status" value="1"/>
</dbReference>
<feature type="region of interest" description="Disordered" evidence="5">
    <location>
        <begin position="1"/>
        <end position="60"/>
    </location>
</feature>
<dbReference type="GeneID" id="54280102"/>
<feature type="compositionally biased region" description="Basic and acidic residues" evidence="5">
    <location>
        <begin position="23"/>
        <end position="48"/>
    </location>
</feature>
<name>A0A6A5XER8_9PLEO</name>
<dbReference type="OrthoDB" id="4078873at2759"/>
<dbReference type="EMBL" id="ML978074">
    <property type="protein sequence ID" value="KAF2011403.1"/>
    <property type="molecule type" value="Genomic_DNA"/>
</dbReference>
<proteinExistence type="predicted"/>
<evidence type="ECO:0000313" key="7">
    <source>
        <dbReference type="EMBL" id="KAF2011403.1"/>
    </source>
</evidence>
<feature type="transmembrane region" description="Helical" evidence="6">
    <location>
        <begin position="495"/>
        <end position="520"/>
    </location>
</feature>
<gene>
    <name evidence="7" type="ORF">BU24DRAFT_280532</name>
</gene>
<feature type="transmembrane region" description="Helical" evidence="6">
    <location>
        <begin position="294"/>
        <end position="317"/>
    </location>
</feature>
<feature type="transmembrane region" description="Helical" evidence="6">
    <location>
        <begin position="364"/>
        <end position="385"/>
    </location>
</feature>
<feature type="transmembrane region" description="Helical" evidence="6">
    <location>
        <begin position="456"/>
        <end position="475"/>
    </location>
</feature>